<feature type="transmembrane region" description="Helical" evidence="1">
    <location>
        <begin position="111"/>
        <end position="132"/>
    </location>
</feature>
<evidence type="ECO:0000313" key="3">
    <source>
        <dbReference type="Proteomes" id="UP000320735"/>
    </source>
</evidence>
<name>A0A5C6BVI7_9PLAN</name>
<proteinExistence type="predicted"/>
<dbReference type="InterPro" id="IPR025450">
    <property type="entry name" value="YndJ-like"/>
</dbReference>
<feature type="transmembrane region" description="Helical" evidence="1">
    <location>
        <begin position="175"/>
        <end position="194"/>
    </location>
</feature>
<sequence length="339" mass="36948">MENVFARPTTASLSSCNAALHTGQRTARRGSLIWLLAVVALSMTPEPFEMRWAAGLFLLAPLVLMPLALPLTTVTMSSKLISPLWITLWRIQFPAATLVAISFTLPTGTWAGLMAVPWLLTTGLIALIGLLDFDADQNRSLERLCSQVAMLYLPIGGVATVMTRSELTVFGFSDIIILATAVHFHYAGFILLILAGQVIRHRPGKIVRVATALALFGIPALATGITLSRFNYLYPEWLAAVGLSVVAMIIAWGQCRVAVRKFCGVRRSLLLISGLSLIAGMCMSILFAAGVFRGVHLLGIDIPWMLRYHAVINAFGFALCGVCGWHFVEQQTMTEHRPN</sequence>
<feature type="transmembrane region" description="Helical" evidence="1">
    <location>
        <begin position="304"/>
        <end position="328"/>
    </location>
</feature>
<evidence type="ECO:0000313" key="2">
    <source>
        <dbReference type="EMBL" id="TWU14704.1"/>
    </source>
</evidence>
<accession>A0A5C6BVI7</accession>
<feature type="transmembrane region" description="Helical" evidence="1">
    <location>
        <begin position="52"/>
        <end position="72"/>
    </location>
</feature>
<evidence type="ECO:0008006" key="4">
    <source>
        <dbReference type="Google" id="ProtNLM"/>
    </source>
</evidence>
<reference evidence="2 3" key="1">
    <citation type="submission" date="2019-02" db="EMBL/GenBank/DDBJ databases">
        <title>Deep-cultivation of Planctomycetes and their phenomic and genomic characterization uncovers novel biology.</title>
        <authorList>
            <person name="Wiegand S."/>
            <person name="Jogler M."/>
            <person name="Boedeker C."/>
            <person name="Pinto D."/>
            <person name="Vollmers J."/>
            <person name="Rivas-Marin E."/>
            <person name="Kohn T."/>
            <person name="Peeters S.H."/>
            <person name="Heuer A."/>
            <person name="Rast P."/>
            <person name="Oberbeckmann S."/>
            <person name="Bunk B."/>
            <person name="Jeske O."/>
            <person name="Meyerdierks A."/>
            <person name="Storesund J.E."/>
            <person name="Kallscheuer N."/>
            <person name="Luecker S."/>
            <person name="Lage O.M."/>
            <person name="Pohl T."/>
            <person name="Merkel B.J."/>
            <person name="Hornburger P."/>
            <person name="Mueller R.-W."/>
            <person name="Bruemmer F."/>
            <person name="Labrenz M."/>
            <person name="Spormann A.M."/>
            <person name="Op Den Camp H."/>
            <person name="Overmann J."/>
            <person name="Amann R."/>
            <person name="Jetten M.S.M."/>
            <person name="Mascher T."/>
            <person name="Medema M.H."/>
            <person name="Devos D.P."/>
            <person name="Kaster A.-K."/>
            <person name="Ovreas L."/>
            <person name="Rohde M."/>
            <person name="Galperin M.Y."/>
            <person name="Jogler C."/>
        </authorList>
    </citation>
    <scope>NUCLEOTIDE SEQUENCE [LARGE SCALE GENOMIC DNA]</scope>
    <source>
        <strain evidence="2 3">CA54</strain>
    </source>
</reference>
<comment type="caution">
    <text evidence="2">The sequence shown here is derived from an EMBL/GenBank/DDBJ whole genome shotgun (WGS) entry which is preliminary data.</text>
</comment>
<gene>
    <name evidence="2" type="ORF">CA54_35730</name>
</gene>
<dbReference type="Pfam" id="PF14158">
    <property type="entry name" value="YndJ"/>
    <property type="match status" value="1"/>
</dbReference>
<keyword evidence="1" id="KW-0472">Membrane</keyword>
<organism evidence="2 3">
    <name type="scientific">Symmachiella macrocystis</name>
    <dbReference type="NCBI Taxonomy" id="2527985"/>
    <lineage>
        <taxon>Bacteria</taxon>
        <taxon>Pseudomonadati</taxon>
        <taxon>Planctomycetota</taxon>
        <taxon>Planctomycetia</taxon>
        <taxon>Planctomycetales</taxon>
        <taxon>Planctomycetaceae</taxon>
        <taxon>Symmachiella</taxon>
    </lineage>
</organism>
<keyword evidence="1" id="KW-0812">Transmembrane</keyword>
<dbReference type="EMBL" id="SJPP01000001">
    <property type="protein sequence ID" value="TWU14704.1"/>
    <property type="molecule type" value="Genomic_DNA"/>
</dbReference>
<keyword evidence="3" id="KW-1185">Reference proteome</keyword>
<protein>
    <recommendedName>
        <fullName evidence="4">YndJ-like protein</fullName>
    </recommendedName>
</protein>
<feature type="transmembrane region" description="Helical" evidence="1">
    <location>
        <begin position="269"/>
        <end position="292"/>
    </location>
</feature>
<feature type="transmembrane region" description="Helical" evidence="1">
    <location>
        <begin position="206"/>
        <end position="225"/>
    </location>
</feature>
<evidence type="ECO:0000256" key="1">
    <source>
        <dbReference type="SAM" id="Phobius"/>
    </source>
</evidence>
<dbReference type="OrthoDB" id="158203at2"/>
<feature type="transmembrane region" description="Helical" evidence="1">
    <location>
        <begin position="144"/>
        <end position="163"/>
    </location>
</feature>
<dbReference type="AlphaFoldDB" id="A0A5C6BVI7"/>
<dbReference type="Proteomes" id="UP000320735">
    <property type="component" value="Unassembled WGS sequence"/>
</dbReference>
<keyword evidence="1" id="KW-1133">Transmembrane helix</keyword>
<feature type="transmembrane region" description="Helical" evidence="1">
    <location>
        <begin position="237"/>
        <end position="257"/>
    </location>
</feature>